<dbReference type="Proteomes" id="UP001283361">
    <property type="component" value="Unassembled WGS sequence"/>
</dbReference>
<reference evidence="1" key="1">
    <citation type="journal article" date="2023" name="G3 (Bethesda)">
        <title>A reference genome for the long-term kleptoplast-retaining sea slug Elysia crispata morphotype clarki.</title>
        <authorList>
            <person name="Eastman K.E."/>
            <person name="Pendleton A.L."/>
            <person name="Shaikh M.A."/>
            <person name="Suttiyut T."/>
            <person name="Ogas R."/>
            <person name="Tomko P."/>
            <person name="Gavelis G."/>
            <person name="Widhalm J.R."/>
            <person name="Wisecaver J.H."/>
        </authorList>
    </citation>
    <scope>NUCLEOTIDE SEQUENCE</scope>
    <source>
        <strain evidence="1">ECLA1</strain>
    </source>
</reference>
<proteinExistence type="predicted"/>
<accession>A0AAE0ZTM9</accession>
<organism evidence="1 2">
    <name type="scientific">Elysia crispata</name>
    <name type="common">lettuce slug</name>
    <dbReference type="NCBI Taxonomy" id="231223"/>
    <lineage>
        <taxon>Eukaryota</taxon>
        <taxon>Metazoa</taxon>
        <taxon>Spiralia</taxon>
        <taxon>Lophotrochozoa</taxon>
        <taxon>Mollusca</taxon>
        <taxon>Gastropoda</taxon>
        <taxon>Heterobranchia</taxon>
        <taxon>Euthyneura</taxon>
        <taxon>Panpulmonata</taxon>
        <taxon>Sacoglossa</taxon>
        <taxon>Placobranchoidea</taxon>
        <taxon>Plakobranchidae</taxon>
        <taxon>Elysia</taxon>
    </lineage>
</organism>
<sequence>MKVRDKKELCLKVCYLLMVVLNQKEGRHVGTAECVADFRHVLEEVTVIIRGDVRYGEHHGTHMHGLVSIHAFWSSLKLVLHAQLHEAWFTCPAH</sequence>
<gene>
    <name evidence="1" type="ORF">RRG08_039770</name>
</gene>
<evidence type="ECO:0000313" key="2">
    <source>
        <dbReference type="Proteomes" id="UP001283361"/>
    </source>
</evidence>
<dbReference type="EMBL" id="JAWDGP010003343">
    <property type="protein sequence ID" value="KAK3775355.1"/>
    <property type="molecule type" value="Genomic_DNA"/>
</dbReference>
<dbReference type="AlphaFoldDB" id="A0AAE0ZTM9"/>
<name>A0AAE0ZTM9_9GAST</name>
<evidence type="ECO:0000313" key="1">
    <source>
        <dbReference type="EMBL" id="KAK3775355.1"/>
    </source>
</evidence>
<comment type="caution">
    <text evidence="1">The sequence shown here is derived from an EMBL/GenBank/DDBJ whole genome shotgun (WGS) entry which is preliminary data.</text>
</comment>
<protein>
    <submittedName>
        <fullName evidence="1">Uncharacterized protein</fullName>
    </submittedName>
</protein>
<keyword evidence="2" id="KW-1185">Reference proteome</keyword>